<feature type="repeat" description="Solcar" evidence="23">
    <location>
        <begin position="1068"/>
        <end position="1153"/>
    </location>
</feature>
<dbReference type="GO" id="GO:0000105">
    <property type="term" value="P:L-histidine biosynthetic process"/>
    <property type="evidence" value="ECO:0007669"/>
    <property type="project" value="UniProtKB-KW"/>
</dbReference>
<evidence type="ECO:0000256" key="24">
    <source>
        <dbReference type="SAM" id="Coils"/>
    </source>
</evidence>
<dbReference type="NCBIfam" id="TIGR00070">
    <property type="entry name" value="hisG"/>
    <property type="match status" value="1"/>
</dbReference>
<evidence type="ECO:0000256" key="17">
    <source>
        <dbReference type="ARBA" id="ARBA00022792"/>
    </source>
</evidence>
<dbReference type="Pfam" id="PF08637">
    <property type="entry name" value="NCA2"/>
    <property type="match status" value="1"/>
</dbReference>
<evidence type="ECO:0000256" key="5">
    <source>
        <dbReference type="ARBA" id="ARBA00006375"/>
    </source>
</evidence>
<evidence type="ECO:0000313" key="29">
    <source>
        <dbReference type="Proteomes" id="UP001213000"/>
    </source>
</evidence>
<keyword evidence="20" id="KW-0368">Histidine biosynthesis</keyword>
<protein>
    <recommendedName>
        <fullName evidence="8">ATP phosphoribosyltransferase</fullName>
        <ecNumber evidence="7">2.4.2.17</ecNumber>
    </recommendedName>
</protein>
<evidence type="ECO:0000256" key="25">
    <source>
        <dbReference type="SAM" id="Phobius"/>
    </source>
</evidence>
<proteinExistence type="inferred from homology"/>
<dbReference type="Pfam" id="PF00153">
    <property type="entry name" value="Mito_carr"/>
    <property type="match status" value="3"/>
</dbReference>
<comment type="subcellular location">
    <subcellularLocation>
        <location evidence="3">Cytoplasm</location>
    </subcellularLocation>
    <subcellularLocation>
        <location evidence="2">Mitochondrion inner membrane</location>
        <topology evidence="2">Multi-pass membrane protein</topology>
    </subcellularLocation>
</comment>
<keyword evidence="10" id="KW-0963">Cytoplasm</keyword>
<evidence type="ECO:0000256" key="14">
    <source>
        <dbReference type="ARBA" id="ARBA00022692"/>
    </source>
</evidence>
<dbReference type="SUPFAM" id="SSF54913">
    <property type="entry name" value="GlnB-like"/>
    <property type="match status" value="1"/>
</dbReference>
<dbReference type="InterPro" id="IPR018108">
    <property type="entry name" value="MCP_transmembrane"/>
</dbReference>
<keyword evidence="11" id="KW-0028">Amino-acid biosynthesis</keyword>
<evidence type="ECO:0000256" key="11">
    <source>
        <dbReference type="ARBA" id="ARBA00022605"/>
    </source>
</evidence>
<feature type="repeat" description="Solcar" evidence="23">
    <location>
        <begin position="1167"/>
        <end position="1251"/>
    </location>
</feature>
<evidence type="ECO:0000256" key="2">
    <source>
        <dbReference type="ARBA" id="ARBA00004448"/>
    </source>
</evidence>
<gene>
    <name evidence="28" type="ORF">NP233_g2060</name>
</gene>
<keyword evidence="14 23" id="KW-0812">Transmembrane</keyword>
<dbReference type="FunFam" id="3.40.190.10:FF:000123">
    <property type="entry name" value="HIS1p ATP phosphoribosyltransferase"/>
    <property type="match status" value="1"/>
</dbReference>
<dbReference type="EC" id="2.4.2.17" evidence="7"/>
<evidence type="ECO:0000256" key="8">
    <source>
        <dbReference type="ARBA" id="ARBA00020998"/>
    </source>
</evidence>
<dbReference type="Pfam" id="PF08029">
    <property type="entry name" value="HisG_C"/>
    <property type="match status" value="1"/>
</dbReference>
<sequence length="1365" mass="150050">MMNELGNADDYTAINIAYRFWHFETSPSLSPLPDVPCLKMHTESLDGRLLFAIPKKGRLHEKCISLLAGADIKFRRPNRLDVCVAQNLNVALVFLPAADIPSFVGKGDVDLGITGYDVILESQMQEFVTEELKLGFGNCSLQVQVPEASSIKTSEDLAGKRVVTSFDVLAGQYFKEIDDRLQLVEGQRTRIEYVGGSVEAACALGLADGIVDLVESGETMRAAGLHAIATVIKTEAVLIKTNKPQSPDHEALIKVITKRIAGVIAAERYVVCSYNIRKDDLPAAEKVTPGRRAPTVSRLEEEGWLAVSVMVEKNKIATVMDELEKVGAEDILVFNLDNCRFIDSFTHPLNPSSPTLPFTGLDIKAGEPETQRSTHVSPEKHALHVFLVSSPPSRPLPTHQIADAISTLSRIESRKPSAASDSEEEALKSALVAKVVVGLYAQALQVYLDQATQVEAEAEWWGETEGSMQNVAWYLLQTTPTRLFRAVDAVVSAVRARKQSLSFSTFTPSSLAKLFPTSLTSPLRPSVLTTACFPHLAKYPLAVTASLYPVPLATTTYTRLTEQVAHALSYYLNQVTNYITYPLSLARHECRSHRRDLENIRNERAEILGQISQMRNHLASILTNPEFEYFGTTEFLPKVQRFVKILNQKAAIDTDITYPSLVGTLAHISNETIPELDRSHQELLKTNRLLRPRRWILIWPKVVLLPPLVLYACSSLYASRASLEEVARDAMETLKGFVRGWLLEPLRDVLRTIRSGPEDETGMLVRKEGVLADIDSLERMTLSLARDELRFNQEQLAALSRQVRLGDLTPVMQVYEEDIRTPLKSAVAGTLLRNVFIQVQKAKVDIDQALTGIDRLLKSQELTFAFVGVAPALAIVYLVGGAISGIWNGGKGRGRYGRLNKRRGVWDSMRRIERLLITQPADNQQVAPLPSGLLLLSLSRLRTYAVKYLPPNSRLREGFLEDLGDLENPDLGRDAKLEVVHRMWRPRLTTNLLIGCTGRAYWADFARSVGNLSSGADAEELSTPQKGNPGTACIDTIMGDLLNLPKPPEIMSVKAELSGSLVPNFTFSDYESFFAAGGLGAMLSHGAVTPIDVVKTRIQVDPAFKTHSLVSGTRHIISAEGPRALLTGFGPTAVGYLVQGGAKFAGYEYWKRQFVLAAGDQETAVKYRTPIYLGAAGVAEFFADILLTPLEATRIRLVSQKGYATGLVTGFARLAREGGLREMYAGFVPILFKQIPFALGQFTVNELCHELVYRNISEEQRKSLTAASRLSIDLGSGVIAGFAAAFLSQPADTLLSKINKGQGPKRSMARHLSELLSEAGVRGLFTGLGPRMIMTAGLVSSQFVMYGSIKEALGARSGVEIHKED</sequence>
<dbReference type="Gene3D" id="3.40.190.10">
    <property type="entry name" value="Periplasmic binding protein-like II"/>
    <property type="match status" value="2"/>
</dbReference>
<keyword evidence="21" id="KW-0496">Mitochondrion</keyword>
<feature type="transmembrane region" description="Helical" evidence="25">
    <location>
        <begin position="695"/>
        <end position="718"/>
    </location>
</feature>
<dbReference type="SUPFAM" id="SSF53850">
    <property type="entry name" value="Periplasmic binding protein-like II"/>
    <property type="match status" value="1"/>
</dbReference>
<evidence type="ECO:0000256" key="16">
    <source>
        <dbReference type="ARBA" id="ARBA00022741"/>
    </source>
</evidence>
<reference evidence="28" key="1">
    <citation type="submission" date="2022-07" db="EMBL/GenBank/DDBJ databases">
        <title>Genome Sequence of Leucocoprinus birnbaumii.</title>
        <authorList>
            <person name="Buettner E."/>
        </authorList>
    </citation>
    <scope>NUCLEOTIDE SEQUENCE</scope>
    <source>
        <strain evidence="28">VT141</strain>
    </source>
</reference>
<keyword evidence="17" id="KW-0999">Mitochondrion inner membrane</keyword>
<dbReference type="Proteomes" id="UP001213000">
    <property type="component" value="Unassembled WGS sequence"/>
</dbReference>
<dbReference type="InterPro" id="IPR013946">
    <property type="entry name" value="NCA2-like"/>
</dbReference>
<evidence type="ECO:0000256" key="10">
    <source>
        <dbReference type="ARBA" id="ARBA00022490"/>
    </source>
</evidence>
<evidence type="ECO:0000256" key="6">
    <source>
        <dbReference type="ARBA" id="ARBA00009372"/>
    </source>
</evidence>
<dbReference type="GO" id="GO:0000287">
    <property type="term" value="F:magnesium ion binding"/>
    <property type="evidence" value="ECO:0007669"/>
    <property type="project" value="InterPro"/>
</dbReference>
<dbReference type="InterPro" id="IPR023395">
    <property type="entry name" value="MCP_dom_sf"/>
</dbReference>
<dbReference type="GO" id="GO:0003879">
    <property type="term" value="F:ATP phosphoribosyltransferase activity"/>
    <property type="evidence" value="ECO:0007669"/>
    <property type="project" value="UniProtKB-EC"/>
</dbReference>
<dbReference type="NCBIfam" id="TIGR03455">
    <property type="entry name" value="HisG_C-term"/>
    <property type="match status" value="1"/>
</dbReference>
<keyword evidence="24" id="KW-0175">Coiled coil</keyword>
<dbReference type="PANTHER" id="PTHR45671">
    <property type="entry name" value="SOLUTE CARRIER FAMILY 25 (MITOCHONDRIAL CARRIER PHOSPHATE CARRIER), MEMBER 3, LIKE-RELATED-RELATED"/>
    <property type="match status" value="1"/>
</dbReference>
<keyword evidence="9" id="KW-0813">Transport</keyword>
<evidence type="ECO:0000256" key="21">
    <source>
        <dbReference type="ARBA" id="ARBA00023128"/>
    </source>
</evidence>
<evidence type="ECO:0000259" key="26">
    <source>
        <dbReference type="Pfam" id="PF01634"/>
    </source>
</evidence>
<dbReference type="Gene3D" id="3.30.70.120">
    <property type="match status" value="1"/>
</dbReference>
<evidence type="ECO:0000256" key="23">
    <source>
        <dbReference type="PROSITE-ProRule" id="PRU00282"/>
    </source>
</evidence>
<evidence type="ECO:0000259" key="27">
    <source>
        <dbReference type="Pfam" id="PF08029"/>
    </source>
</evidence>
<organism evidence="28 29">
    <name type="scientific">Leucocoprinus birnbaumii</name>
    <dbReference type="NCBI Taxonomy" id="56174"/>
    <lineage>
        <taxon>Eukaryota</taxon>
        <taxon>Fungi</taxon>
        <taxon>Dikarya</taxon>
        <taxon>Basidiomycota</taxon>
        <taxon>Agaricomycotina</taxon>
        <taxon>Agaricomycetes</taxon>
        <taxon>Agaricomycetidae</taxon>
        <taxon>Agaricales</taxon>
        <taxon>Agaricineae</taxon>
        <taxon>Agaricaceae</taxon>
        <taxon>Leucocoprinus</taxon>
    </lineage>
</organism>
<evidence type="ECO:0000256" key="12">
    <source>
        <dbReference type="ARBA" id="ARBA00022676"/>
    </source>
</evidence>
<keyword evidence="29" id="KW-1185">Reference proteome</keyword>
<comment type="catalytic activity">
    <reaction evidence="1">
        <text>1-(5-phospho-beta-D-ribosyl)-ATP + diphosphate = 5-phospho-alpha-D-ribose 1-diphosphate + ATP</text>
        <dbReference type="Rhea" id="RHEA:18473"/>
        <dbReference type="ChEBI" id="CHEBI:30616"/>
        <dbReference type="ChEBI" id="CHEBI:33019"/>
        <dbReference type="ChEBI" id="CHEBI:58017"/>
        <dbReference type="ChEBI" id="CHEBI:73183"/>
        <dbReference type="EC" id="2.4.2.17"/>
    </reaction>
</comment>
<dbReference type="InterPro" id="IPR013115">
    <property type="entry name" value="HisG_C"/>
</dbReference>
<dbReference type="GO" id="GO:0005315">
    <property type="term" value="F:phosphate transmembrane transporter activity"/>
    <property type="evidence" value="ECO:0007669"/>
    <property type="project" value="InterPro"/>
</dbReference>
<evidence type="ECO:0000313" key="28">
    <source>
        <dbReference type="EMBL" id="KAJ3573989.1"/>
    </source>
</evidence>
<feature type="coiled-coil region" evidence="24">
    <location>
        <begin position="583"/>
        <end position="617"/>
    </location>
</feature>
<comment type="similarity">
    <text evidence="5">Belongs to the mitochondrial carrier (TC 2.A.29) family.</text>
</comment>
<dbReference type="PROSITE" id="PS01316">
    <property type="entry name" value="ATP_P_PHORIBOSYLTR"/>
    <property type="match status" value="1"/>
</dbReference>
<comment type="similarity">
    <text evidence="6">Belongs to the ATP phosphoribosyltransferase family.</text>
</comment>
<keyword evidence="15" id="KW-0677">Repeat</keyword>
<evidence type="ECO:0000256" key="9">
    <source>
        <dbReference type="ARBA" id="ARBA00022448"/>
    </source>
</evidence>
<dbReference type="InterPro" id="IPR011322">
    <property type="entry name" value="N-reg_PII-like_a/b"/>
</dbReference>
<keyword evidence="19 25" id="KW-1133">Transmembrane helix</keyword>
<dbReference type="InterPro" id="IPR044677">
    <property type="entry name" value="SLC25A3/Pic2/Mir1-like"/>
</dbReference>
<feature type="transmembrane region" description="Helical" evidence="25">
    <location>
        <begin position="862"/>
        <end position="887"/>
    </location>
</feature>
<dbReference type="FunFam" id="3.30.70.120:FF:000003">
    <property type="entry name" value="ATP phosphoribosyltransferase"/>
    <property type="match status" value="1"/>
</dbReference>
<feature type="repeat" description="Solcar" evidence="23">
    <location>
        <begin position="1268"/>
        <end position="1352"/>
    </location>
</feature>
<dbReference type="EMBL" id="JANIEX010000084">
    <property type="protein sequence ID" value="KAJ3573989.1"/>
    <property type="molecule type" value="Genomic_DNA"/>
</dbReference>
<evidence type="ECO:0000256" key="3">
    <source>
        <dbReference type="ARBA" id="ARBA00004496"/>
    </source>
</evidence>
<keyword evidence="13" id="KW-0808">Transferase</keyword>
<dbReference type="InterPro" id="IPR013820">
    <property type="entry name" value="ATP_PRibTrfase_cat"/>
</dbReference>
<dbReference type="Gene3D" id="1.50.40.10">
    <property type="entry name" value="Mitochondrial carrier domain"/>
    <property type="match status" value="1"/>
</dbReference>
<evidence type="ECO:0000256" key="19">
    <source>
        <dbReference type="ARBA" id="ARBA00022989"/>
    </source>
</evidence>
<dbReference type="InterPro" id="IPR020621">
    <property type="entry name" value="ATP-PRT_HisG_long"/>
</dbReference>
<keyword evidence="12" id="KW-0328">Glycosyltransferase</keyword>
<dbReference type="GO" id="GO:0005743">
    <property type="term" value="C:mitochondrial inner membrane"/>
    <property type="evidence" value="ECO:0007669"/>
    <property type="project" value="UniProtKB-SubCell"/>
</dbReference>
<dbReference type="SUPFAM" id="SSF103506">
    <property type="entry name" value="Mitochondrial carrier"/>
    <property type="match status" value="1"/>
</dbReference>
<evidence type="ECO:0000256" key="7">
    <source>
        <dbReference type="ARBA" id="ARBA00011946"/>
    </source>
</evidence>
<dbReference type="Pfam" id="PF01634">
    <property type="entry name" value="HisG"/>
    <property type="match status" value="1"/>
</dbReference>
<dbReference type="InterPro" id="IPR015867">
    <property type="entry name" value="N-reg_PII/ATP_PRibTrfase_C"/>
</dbReference>
<keyword evidence="16" id="KW-0547">Nucleotide-binding</keyword>
<dbReference type="GO" id="GO:1990547">
    <property type="term" value="P:mitochondrial phosphate ion transmembrane transport"/>
    <property type="evidence" value="ECO:0007669"/>
    <property type="project" value="InterPro"/>
</dbReference>
<name>A0AAD5W207_9AGAR</name>
<dbReference type="GO" id="GO:0005524">
    <property type="term" value="F:ATP binding"/>
    <property type="evidence" value="ECO:0007669"/>
    <property type="project" value="UniProtKB-KW"/>
</dbReference>
<dbReference type="HAMAP" id="MF_00079">
    <property type="entry name" value="HisG_Long"/>
    <property type="match status" value="1"/>
</dbReference>
<evidence type="ECO:0000256" key="18">
    <source>
        <dbReference type="ARBA" id="ARBA00022840"/>
    </source>
</evidence>
<dbReference type="PANTHER" id="PTHR45671:SF15">
    <property type="entry name" value="MIR1-PHOSPHATE TRANSPORTER OF THE MITOCHONDRIAL CARRIER (MCF) FAMILY"/>
    <property type="match status" value="1"/>
</dbReference>
<dbReference type="PROSITE" id="PS50920">
    <property type="entry name" value="SOLCAR"/>
    <property type="match status" value="3"/>
</dbReference>
<evidence type="ECO:0000256" key="13">
    <source>
        <dbReference type="ARBA" id="ARBA00022679"/>
    </source>
</evidence>
<evidence type="ECO:0000256" key="15">
    <source>
        <dbReference type="ARBA" id="ARBA00022737"/>
    </source>
</evidence>
<keyword evidence="18" id="KW-0067">ATP-binding</keyword>
<comment type="pathway">
    <text evidence="4">Amino-acid biosynthesis; L-histidine biosynthesis; L-histidine from 5-phospho-alpha-D-ribose 1-diphosphate: step 1/9.</text>
</comment>
<evidence type="ECO:0000256" key="20">
    <source>
        <dbReference type="ARBA" id="ARBA00023102"/>
    </source>
</evidence>
<comment type="caution">
    <text evidence="28">The sequence shown here is derived from an EMBL/GenBank/DDBJ whole genome shotgun (WGS) entry which is preliminary data.</text>
</comment>
<accession>A0AAD5W207</accession>
<dbReference type="InterPro" id="IPR018198">
    <property type="entry name" value="ATP_PRibTrfase_CS"/>
</dbReference>
<evidence type="ECO:0000256" key="4">
    <source>
        <dbReference type="ARBA" id="ARBA00004667"/>
    </source>
</evidence>
<evidence type="ECO:0000256" key="22">
    <source>
        <dbReference type="ARBA" id="ARBA00023136"/>
    </source>
</evidence>
<evidence type="ECO:0000256" key="1">
    <source>
        <dbReference type="ARBA" id="ARBA00000915"/>
    </source>
</evidence>
<feature type="domain" description="ATP phosphoribosyltransferase catalytic" evidence="26">
    <location>
        <begin position="97"/>
        <end position="261"/>
    </location>
</feature>
<keyword evidence="22 23" id="KW-0472">Membrane</keyword>
<feature type="domain" description="Histidine biosynthesis HisG C-terminal" evidence="27">
    <location>
        <begin position="266"/>
        <end position="338"/>
    </location>
</feature>
<dbReference type="CDD" id="cd13592">
    <property type="entry name" value="PBP2_HisGL2"/>
    <property type="match status" value="1"/>
</dbReference>